<dbReference type="Gene3D" id="2.40.70.10">
    <property type="entry name" value="Acid Proteases"/>
    <property type="match status" value="1"/>
</dbReference>
<name>A0A1E1KL21_9HELO</name>
<feature type="chain" id="PRO_5009446125" description="Peptidase A1 domain-containing protein" evidence="1">
    <location>
        <begin position="31"/>
        <end position="494"/>
    </location>
</feature>
<evidence type="ECO:0000313" key="2">
    <source>
        <dbReference type="EMBL" id="CZS98702.1"/>
    </source>
</evidence>
<evidence type="ECO:0008006" key="4">
    <source>
        <dbReference type="Google" id="ProtNLM"/>
    </source>
</evidence>
<dbReference type="InParanoid" id="A0A1E1KL21"/>
<accession>A0A1E1KL21</accession>
<comment type="caution">
    <text evidence="2">The sequence shown here is derived from an EMBL/GenBank/DDBJ whole genome shotgun (WGS) entry which is preliminary data.</text>
</comment>
<evidence type="ECO:0000256" key="1">
    <source>
        <dbReference type="SAM" id="SignalP"/>
    </source>
</evidence>
<protein>
    <recommendedName>
        <fullName evidence="4">Peptidase A1 domain-containing protein</fullName>
    </recommendedName>
</protein>
<dbReference type="Proteomes" id="UP000178129">
    <property type="component" value="Unassembled WGS sequence"/>
</dbReference>
<organism evidence="2 3">
    <name type="scientific">Rhynchosporium graminicola</name>
    <dbReference type="NCBI Taxonomy" id="2792576"/>
    <lineage>
        <taxon>Eukaryota</taxon>
        <taxon>Fungi</taxon>
        <taxon>Dikarya</taxon>
        <taxon>Ascomycota</taxon>
        <taxon>Pezizomycotina</taxon>
        <taxon>Leotiomycetes</taxon>
        <taxon>Helotiales</taxon>
        <taxon>Ploettnerulaceae</taxon>
        <taxon>Rhynchosporium</taxon>
    </lineage>
</organism>
<dbReference type="EMBL" id="FJUW01000015">
    <property type="protein sequence ID" value="CZS98702.1"/>
    <property type="molecule type" value="Genomic_DNA"/>
</dbReference>
<dbReference type="AlphaFoldDB" id="A0A1E1KL21"/>
<dbReference type="InterPro" id="IPR021109">
    <property type="entry name" value="Peptidase_aspartic_dom_sf"/>
</dbReference>
<evidence type="ECO:0000313" key="3">
    <source>
        <dbReference type="Proteomes" id="UP000178129"/>
    </source>
</evidence>
<proteinExistence type="predicted"/>
<keyword evidence="3" id="KW-1185">Reference proteome</keyword>
<feature type="signal peptide" evidence="1">
    <location>
        <begin position="1"/>
        <end position="30"/>
    </location>
</feature>
<dbReference type="SUPFAM" id="SSF50630">
    <property type="entry name" value="Acid proteases"/>
    <property type="match status" value="1"/>
</dbReference>
<keyword evidence="1" id="KW-0732">Signal</keyword>
<gene>
    <name evidence="2" type="ORF">RCO7_06407</name>
</gene>
<sequence length="494" mass="52954">MPLHSFNRHEIKDAILLLYLAFPFLSSARGTGVCDEPTFGSDILRIELDPNAWISNPALSSQRGSYIWVGTQYEGGSQKPPGQPYPIVAALSTAHNQTYISTTSKGLKDAPCANSYQLNDDRDLKTSFEWHQYTFNKSHDCHGYYKLETSAPVYFQTSTNFTGSPENAVTAAAVKAADVNYGTAFTNLVLPQHYYSTGPGGGLFGSNAFYDSFGSNATAGSGPILGFVDTSEQQVLGLGLNSTFMKHFYESGRIASRSVGLYYGVPASAGPSLERNGTMILGGYSKSRTLGELFKGTYHLGAFMLMRQCPWEVEVASISISGQEIGQSVFTACIEPQEAALVLLKSLYQNLKDSSSGTLTITLSNGLMATIPSELISLREETDSPILGAPFLSQVYIFADYQARTLSVGNAKNTMAYTTGPDELQCVQHDITEGDLGWAIGSPEAYAKVHTPKTASSKASATATVEGKKNGGMRGGVGMGIWMTALAIGVGLLF</sequence>
<reference evidence="3" key="1">
    <citation type="submission" date="2016-03" db="EMBL/GenBank/DDBJ databases">
        <authorList>
            <person name="Ploux O."/>
        </authorList>
    </citation>
    <scope>NUCLEOTIDE SEQUENCE [LARGE SCALE GENOMIC DNA]</scope>
    <source>
        <strain evidence="3">UK7</strain>
    </source>
</reference>